<protein>
    <recommendedName>
        <fullName evidence="3">Roadblock/LAMTOR2 domain-containing protein</fullName>
    </recommendedName>
</protein>
<organism evidence="1 2">
    <name type="scientific">Pendulispora rubella</name>
    <dbReference type="NCBI Taxonomy" id="2741070"/>
    <lineage>
        <taxon>Bacteria</taxon>
        <taxon>Pseudomonadati</taxon>
        <taxon>Myxococcota</taxon>
        <taxon>Myxococcia</taxon>
        <taxon>Myxococcales</taxon>
        <taxon>Sorangiineae</taxon>
        <taxon>Pendulisporaceae</taxon>
        <taxon>Pendulispora</taxon>
    </lineage>
</organism>
<evidence type="ECO:0008006" key="3">
    <source>
        <dbReference type="Google" id="ProtNLM"/>
    </source>
</evidence>
<evidence type="ECO:0000313" key="2">
    <source>
        <dbReference type="Proteomes" id="UP001374803"/>
    </source>
</evidence>
<dbReference type="Proteomes" id="UP001374803">
    <property type="component" value="Chromosome"/>
</dbReference>
<dbReference type="RefSeq" id="WP_394838786.1">
    <property type="nucleotide sequence ID" value="NZ_CP089929.1"/>
</dbReference>
<evidence type="ECO:0000313" key="1">
    <source>
        <dbReference type="EMBL" id="WXB09114.1"/>
    </source>
</evidence>
<accession>A0ABZ2LDV8</accession>
<sequence>MLQTEDRRRKRSSDPLIALHYQLSHARSDGSLETLVLADPSGVVVAGAGSWAACEELAAYAPLFARIPRPETQSSTEDGSMSRILAMRSEVEVRELMISGQNVFLCARGHVEGGAAATLAMDHAAQGISRILSAA</sequence>
<keyword evidence="2" id="KW-1185">Reference proteome</keyword>
<name>A0ABZ2LDV8_9BACT</name>
<gene>
    <name evidence="1" type="ORF">LVJ94_18000</name>
</gene>
<proteinExistence type="predicted"/>
<reference evidence="1" key="1">
    <citation type="submission" date="2021-12" db="EMBL/GenBank/DDBJ databases">
        <title>Discovery of the Pendulisporaceae a myxobacterial family with distinct sporulation behavior and unique specialized metabolism.</title>
        <authorList>
            <person name="Garcia R."/>
            <person name="Popoff A."/>
            <person name="Bader C.D."/>
            <person name="Loehr J."/>
            <person name="Walesch S."/>
            <person name="Walt C."/>
            <person name="Boldt J."/>
            <person name="Bunk B."/>
            <person name="Haeckl F.J.F.P.J."/>
            <person name="Gunesch A.P."/>
            <person name="Birkelbach J."/>
            <person name="Nuebel U."/>
            <person name="Pietschmann T."/>
            <person name="Bach T."/>
            <person name="Mueller R."/>
        </authorList>
    </citation>
    <scope>NUCLEOTIDE SEQUENCE</scope>
    <source>
        <strain evidence="1">MSr11367</strain>
    </source>
</reference>
<dbReference type="EMBL" id="CP089983">
    <property type="protein sequence ID" value="WXB09114.1"/>
    <property type="molecule type" value="Genomic_DNA"/>
</dbReference>